<evidence type="ECO:0000313" key="8">
    <source>
        <dbReference type="EMBL" id="HCL04261.1"/>
    </source>
</evidence>
<evidence type="ECO:0000256" key="5">
    <source>
        <dbReference type="PIRNR" id="PIRNR038471"/>
    </source>
</evidence>
<dbReference type="EMBL" id="DPVV01000585">
    <property type="protein sequence ID" value="HCL04261.1"/>
    <property type="molecule type" value="Genomic_DNA"/>
</dbReference>
<dbReference type="PANTHER" id="PTHR34138">
    <property type="entry name" value="CELL SHAPE-DETERMINING PROTEIN MREC"/>
    <property type="match status" value="1"/>
</dbReference>
<dbReference type="Pfam" id="PF04085">
    <property type="entry name" value="MreC"/>
    <property type="match status" value="1"/>
</dbReference>
<evidence type="ECO:0000313" key="9">
    <source>
        <dbReference type="Proteomes" id="UP000262969"/>
    </source>
</evidence>
<dbReference type="AlphaFoldDB" id="A0A3D2XAZ9"/>
<dbReference type="InterPro" id="IPR055342">
    <property type="entry name" value="MreC_beta-barrel_core"/>
</dbReference>
<keyword evidence="3 5" id="KW-0133">Cell shape</keyword>
<sequence>MRRKTPKISIQPKHVLTFCTVVCLILIFLSFRYETLLSPVKTAVGGVVTPMQKGINTLGSFLSDKLDTLANMRDLMEENEKLKSQNEALKVENSILIQDRYELDGLRRLYEVDQKYADYPKVAARVISRDSNSFYNVFTIDKGSKDGIKVDMNVLAGNGLVGIVTEVGVNYAKVRSIIDDASYVSGMFLKTSDTCDVKGDLQLLDDGVIRVEAISMNADIKDGYEVVTSHISNKYLQGILIGYAYDIKVDSSNMAKSGYLRPAVDFEHLEEVLIITTLKEKLEKGE</sequence>
<evidence type="ECO:0000256" key="1">
    <source>
        <dbReference type="ARBA" id="ARBA00009369"/>
    </source>
</evidence>
<dbReference type="GO" id="GO:0005886">
    <property type="term" value="C:plasma membrane"/>
    <property type="evidence" value="ECO:0007669"/>
    <property type="project" value="TreeGrafter"/>
</dbReference>
<dbReference type="GO" id="GO:0008360">
    <property type="term" value="P:regulation of cell shape"/>
    <property type="evidence" value="ECO:0007669"/>
    <property type="project" value="UniProtKB-KW"/>
</dbReference>
<dbReference type="Proteomes" id="UP000262969">
    <property type="component" value="Unassembled WGS sequence"/>
</dbReference>
<comment type="function">
    <text evidence="5">Involved in formation and maintenance of cell shape.</text>
</comment>
<feature type="coiled-coil region" evidence="6">
    <location>
        <begin position="65"/>
        <end position="99"/>
    </location>
</feature>
<protein>
    <recommendedName>
        <fullName evidence="2 5">Cell shape-determining protein MreC</fullName>
    </recommendedName>
    <alternativeName>
        <fullName evidence="4 5">Cell shape protein MreC</fullName>
    </alternativeName>
</protein>
<proteinExistence type="inferred from homology"/>
<dbReference type="PIRSF" id="PIRSF038471">
    <property type="entry name" value="MreC"/>
    <property type="match status" value="1"/>
</dbReference>
<evidence type="ECO:0000256" key="4">
    <source>
        <dbReference type="ARBA" id="ARBA00032089"/>
    </source>
</evidence>
<organism evidence="8 9">
    <name type="scientific">Lachnoclostridium phytofermentans</name>
    <dbReference type="NCBI Taxonomy" id="66219"/>
    <lineage>
        <taxon>Bacteria</taxon>
        <taxon>Bacillati</taxon>
        <taxon>Bacillota</taxon>
        <taxon>Clostridia</taxon>
        <taxon>Lachnospirales</taxon>
        <taxon>Lachnospiraceae</taxon>
    </lineage>
</organism>
<reference evidence="8 9" key="1">
    <citation type="journal article" date="2018" name="Nat. Biotechnol.">
        <title>A standardized bacterial taxonomy based on genome phylogeny substantially revises the tree of life.</title>
        <authorList>
            <person name="Parks D.H."/>
            <person name="Chuvochina M."/>
            <person name="Waite D.W."/>
            <person name="Rinke C."/>
            <person name="Skarshewski A."/>
            <person name="Chaumeil P.A."/>
            <person name="Hugenholtz P."/>
        </authorList>
    </citation>
    <scope>NUCLEOTIDE SEQUENCE [LARGE SCALE GENOMIC DNA]</scope>
    <source>
        <strain evidence="8">UBA11728</strain>
    </source>
</reference>
<feature type="domain" description="Rod shape-determining protein MreC beta-barrel core" evidence="7">
    <location>
        <begin position="126"/>
        <end position="275"/>
    </location>
</feature>
<comment type="similarity">
    <text evidence="1 5">Belongs to the MreC family.</text>
</comment>
<comment type="caution">
    <text evidence="8">The sequence shown here is derived from an EMBL/GenBank/DDBJ whole genome shotgun (WGS) entry which is preliminary data.</text>
</comment>
<dbReference type="Gene3D" id="2.40.10.350">
    <property type="entry name" value="Rod shape-determining protein MreC, domain 2"/>
    <property type="match status" value="1"/>
</dbReference>
<dbReference type="InterPro" id="IPR007221">
    <property type="entry name" value="MreC"/>
</dbReference>
<dbReference type="NCBIfam" id="TIGR00219">
    <property type="entry name" value="mreC"/>
    <property type="match status" value="1"/>
</dbReference>
<keyword evidence="6" id="KW-0175">Coiled coil</keyword>
<dbReference type="InterPro" id="IPR042175">
    <property type="entry name" value="Cell/Rod_MreC_2"/>
</dbReference>
<evidence type="ECO:0000256" key="2">
    <source>
        <dbReference type="ARBA" id="ARBA00013855"/>
    </source>
</evidence>
<evidence type="ECO:0000256" key="6">
    <source>
        <dbReference type="SAM" id="Coils"/>
    </source>
</evidence>
<evidence type="ECO:0000256" key="3">
    <source>
        <dbReference type="ARBA" id="ARBA00022960"/>
    </source>
</evidence>
<name>A0A3D2XAZ9_9FIRM</name>
<gene>
    <name evidence="8" type="primary">mreC</name>
    <name evidence="8" type="ORF">DHW61_17945</name>
</gene>
<evidence type="ECO:0000259" key="7">
    <source>
        <dbReference type="Pfam" id="PF04085"/>
    </source>
</evidence>
<dbReference type="InterPro" id="IPR042177">
    <property type="entry name" value="Cell/Rod_1"/>
</dbReference>
<dbReference type="PANTHER" id="PTHR34138:SF1">
    <property type="entry name" value="CELL SHAPE-DETERMINING PROTEIN MREC"/>
    <property type="match status" value="1"/>
</dbReference>
<accession>A0A3D2XAZ9</accession>
<dbReference type="Gene3D" id="2.40.10.340">
    <property type="entry name" value="Rod shape-determining protein MreC, domain 1"/>
    <property type="match status" value="1"/>
</dbReference>